<keyword evidence="2 5" id="KW-0436">Ligase</keyword>
<reference evidence="5" key="1">
    <citation type="submission" date="2021-01" db="EMBL/GenBank/DDBJ databases">
        <title>Whole genome shotgun sequence of Sphaerisporangium rufum NBRC 109079.</title>
        <authorList>
            <person name="Komaki H."/>
            <person name="Tamura T."/>
        </authorList>
    </citation>
    <scope>NUCLEOTIDE SEQUENCE</scope>
    <source>
        <strain evidence="5">NBRC 109079</strain>
    </source>
</reference>
<feature type="domain" description="AMP-binding enzyme C-terminal" evidence="4">
    <location>
        <begin position="417"/>
        <end position="492"/>
    </location>
</feature>
<name>A0A919RBS3_9ACTN</name>
<dbReference type="PANTHER" id="PTHR43201:SF5">
    <property type="entry name" value="MEDIUM-CHAIN ACYL-COA LIGASE ACSF2, MITOCHONDRIAL"/>
    <property type="match status" value="1"/>
</dbReference>
<feature type="domain" description="AMP-dependent synthetase/ligase" evidence="3">
    <location>
        <begin position="157"/>
        <end position="366"/>
    </location>
</feature>
<evidence type="ECO:0000313" key="6">
    <source>
        <dbReference type="Proteomes" id="UP000655287"/>
    </source>
</evidence>
<evidence type="ECO:0000259" key="4">
    <source>
        <dbReference type="Pfam" id="PF13193"/>
    </source>
</evidence>
<evidence type="ECO:0000256" key="2">
    <source>
        <dbReference type="ARBA" id="ARBA00022598"/>
    </source>
</evidence>
<evidence type="ECO:0000313" key="5">
    <source>
        <dbReference type="EMBL" id="GII81050.1"/>
    </source>
</evidence>
<protein>
    <submittedName>
        <fullName evidence="5">Acid-CoA ligase</fullName>
    </submittedName>
</protein>
<dbReference type="SUPFAM" id="SSF56801">
    <property type="entry name" value="Acetyl-CoA synthetase-like"/>
    <property type="match status" value="1"/>
</dbReference>
<dbReference type="Pfam" id="PF00501">
    <property type="entry name" value="AMP-binding"/>
    <property type="match status" value="2"/>
</dbReference>
<dbReference type="PANTHER" id="PTHR43201">
    <property type="entry name" value="ACYL-COA SYNTHETASE"/>
    <property type="match status" value="1"/>
</dbReference>
<comment type="caution">
    <text evidence="5">The sequence shown here is derived from an EMBL/GenBank/DDBJ whole genome shotgun (WGS) entry which is preliminary data.</text>
</comment>
<dbReference type="GO" id="GO:0006631">
    <property type="term" value="P:fatty acid metabolic process"/>
    <property type="evidence" value="ECO:0007669"/>
    <property type="project" value="TreeGrafter"/>
</dbReference>
<dbReference type="EMBL" id="BOOU01000087">
    <property type="protein sequence ID" value="GII81050.1"/>
    <property type="molecule type" value="Genomic_DNA"/>
</dbReference>
<accession>A0A919RBS3</accession>
<dbReference type="RefSeq" id="WP_203992718.1">
    <property type="nucleotide sequence ID" value="NZ_BOOU01000087.1"/>
</dbReference>
<evidence type="ECO:0000256" key="1">
    <source>
        <dbReference type="ARBA" id="ARBA00006432"/>
    </source>
</evidence>
<comment type="similarity">
    <text evidence="1">Belongs to the ATP-dependent AMP-binding enzyme family.</text>
</comment>
<sequence>MTQQRLAFDHYISYGEQIRRVARDRPDDAAVTLVHHPDASTTRLTWAELDARSDAFAAGLAARGVGARSVVLVKLRNSIEHVLVTVATWKLGACVIPLRYDMPARECDQILALAKPTVIVSLDHVPGFLSLTPDQIPRMRREDWRLADARPGKAVCSGGSTGTPKLIVDPLPWGNPGAVAGTAEGHCLQPLAELLRLRPHQVQLVCGPLYHNAPFGWAYWGLFFGHHLVILERFTPQGAVDCVEKYRVEFMFAVPTMMLRLMRLAGVADRDWSSVETLFHGAASCPPWLKRQWMDLLGPDRVAELYGATEAIGAAGIRGEEWLAHPGSVGRPLGCDLRILDDSQREAPTGEVGMIYMRPHHAGPTYEYRGSAPAPMTEDGFITVGDFGHVDEEGHLYIADRRVDLIISGGANVFPAEVEGALLEHPQVVDAAVIGLPDPEWGHTVHAIVQLAGRSRPTVEALAEFMKDQLAAYKLPRSYEIADRIPRDEAGKLRRSALAAERTGSTP</sequence>
<dbReference type="Gene3D" id="3.40.50.12780">
    <property type="entry name" value="N-terminal domain of ligase-like"/>
    <property type="match status" value="1"/>
</dbReference>
<dbReference type="GO" id="GO:0031956">
    <property type="term" value="F:medium-chain fatty acid-CoA ligase activity"/>
    <property type="evidence" value="ECO:0007669"/>
    <property type="project" value="TreeGrafter"/>
</dbReference>
<dbReference type="InterPro" id="IPR000873">
    <property type="entry name" value="AMP-dep_synth/lig_dom"/>
</dbReference>
<dbReference type="InterPro" id="IPR025110">
    <property type="entry name" value="AMP-bd_C"/>
</dbReference>
<proteinExistence type="inferred from homology"/>
<evidence type="ECO:0000259" key="3">
    <source>
        <dbReference type="Pfam" id="PF00501"/>
    </source>
</evidence>
<dbReference type="Pfam" id="PF13193">
    <property type="entry name" value="AMP-binding_C"/>
    <property type="match status" value="1"/>
</dbReference>
<gene>
    <name evidence="5" type="ORF">Sru01_60320</name>
</gene>
<feature type="domain" description="AMP-dependent synthetase/ligase" evidence="3">
    <location>
        <begin position="19"/>
        <end position="121"/>
    </location>
</feature>
<dbReference type="InterPro" id="IPR042099">
    <property type="entry name" value="ANL_N_sf"/>
</dbReference>
<keyword evidence="6" id="KW-1185">Reference proteome</keyword>
<dbReference type="InterPro" id="IPR045851">
    <property type="entry name" value="AMP-bd_C_sf"/>
</dbReference>
<dbReference type="Proteomes" id="UP000655287">
    <property type="component" value="Unassembled WGS sequence"/>
</dbReference>
<organism evidence="5 6">
    <name type="scientific">Sphaerisporangium rufum</name>
    <dbReference type="NCBI Taxonomy" id="1381558"/>
    <lineage>
        <taxon>Bacteria</taxon>
        <taxon>Bacillati</taxon>
        <taxon>Actinomycetota</taxon>
        <taxon>Actinomycetes</taxon>
        <taxon>Streptosporangiales</taxon>
        <taxon>Streptosporangiaceae</taxon>
        <taxon>Sphaerisporangium</taxon>
    </lineage>
</organism>
<dbReference type="Gene3D" id="3.30.300.30">
    <property type="match status" value="1"/>
</dbReference>
<dbReference type="AlphaFoldDB" id="A0A919RBS3"/>